<name>A0ABP8MSF3_9BACT</name>
<comment type="caution">
    <text evidence="2">The sequence shown here is derived from an EMBL/GenBank/DDBJ whole genome shotgun (WGS) entry which is preliminary data.</text>
</comment>
<evidence type="ECO:0000256" key="1">
    <source>
        <dbReference type="SAM" id="MobiDB-lite"/>
    </source>
</evidence>
<keyword evidence="3" id="KW-1185">Reference proteome</keyword>
<accession>A0ABP8MSF3</accession>
<evidence type="ECO:0000313" key="3">
    <source>
        <dbReference type="Proteomes" id="UP001501175"/>
    </source>
</evidence>
<reference evidence="3" key="1">
    <citation type="journal article" date="2019" name="Int. J. Syst. Evol. Microbiol.">
        <title>The Global Catalogue of Microorganisms (GCM) 10K type strain sequencing project: providing services to taxonomists for standard genome sequencing and annotation.</title>
        <authorList>
            <consortium name="The Broad Institute Genomics Platform"/>
            <consortium name="The Broad Institute Genome Sequencing Center for Infectious Disease"/>
            <person name="Wu L."/>
            <person name="Ma J."/>
        </authorList>
    </citation>
    <scope>NUCLEOTIDE SEQUENCE [LARGE SCALE GENOMIC DNA]</scope>
    <source>
        <strain evidence="3">JCM 17927</strain>
    </source>
</reference>
<dbReference type="Proteomes" id="UP001501175">
    <property type="component" value="Unassembled WGS sequence"/>
</dbReference>
<sequence length="63" mass="6776">MPILRWNYSWSGGPTGGGNSLKSGQTGKQKHHKISYTTKTGYADRQYGGGDGVYCGYPGAYVD</sequence>
<organism evidence="2 3">
    <name type="scientific">Nibrella saemangeumensis</name>
    <dbReference type="NCBI Taxonomy" id="1084526"/>
    <lineage>
        <taxon>Bacteria</taxon>
        <taxon>Pseudomonadati</taxon>
        <taxon>Bacteroidota</taxon>
        <taxon>Cytophagia</taxon>
        <taxon>Cytophagales</taxon>
        <taxon>Spirosomataceae</taxon>
        <taxon>Nibrella</taxon>
    </lineage>
</organism>
<feature type="region of interest" description="Disordered" evidence="1">
    <location>
        <begin position="11"/>
        <end position="33"/>
    </location>
</feature>
<evidence type="ECO:0000313" key="2">
    <source>
        <dbReference type="EMBL" id="GAA4454105.1"/>
    </source>
</evidence>
<gene>
    <name evidence="2" type="ORF">GCM10023189_20150</name>
</gene>
<protein>
    <submittedName>
        <fullName evidence="2">Uncharacterized protein</fullName>
    </submittedName>
</protein>
<dbReference type="EMBL" id="BAABHD010000024">
    <property type="protein sequence ID" value="GAA4454105.1"/>
    <property type="molecule type" value="Genomic_DNA"/>
</dbReference>
<proteinExistence type="predicted"/>